<dbReference type="InterPro" id="IPR035427">
    <property type="entry name" value="Tim10-like_dom_sf"/>
</dbReference>
<keyword evidence="9" id="KW-0496">Mitochondrion</keyword>
<accession>A0A9L0J5J2</accession>
<keyword evidence="10" id="KW-0472">Membrane</keyword>
<dbReference type="Proteomes" id="UP000694387">
    <property type="component" value="Chromosome 20"/>
</dbReference>
<dbReference type="Ensembl" id="ENSEAST00005040366.1">
    <property type="protein sequence ID" value="ENSEASP00005048551.1"/>
    <property type="gene ID" value="ENSEASG00005037008.1"/>
</dbReference>
<evidence type="ECO:0000256" key="12">
    <source>
        <dbReference type="ARBA" id="ARBA00023186"/>
    </source>
</evidence>
<keyword evidence="5" id="KW-0999">Mitochondrion inner membrane</keyword>
<comment type="function">
    <text evidence="13">Probable mitochondrial intermembrane chaperone that participates in the import and insertion of some multi-pass transmembrane proteins into the mitochondrial inner membrane. Also required for the transfer of beta-barrel precursors from the TOM complex to the sorting and assembly machinery (SAM complex) of the outer membrane. Acts as a chaperone-like protein that protects the hydrophobic precursors from aggregation and guide them through the mitochondrial intermembrane space.</text>
</comment>
<dbReference type="InterPro" id="IPR004217">
    <property type="entry name" value="Tim10-like"/>
</dbReference>
<keyword evidence="6" id="KW-0862">Zinc</keyword>
<name>A0A9L0J5J2_EQUAS</name>
<dbReference type="AlphaFoldDB" id="A0A9L0J5J2"/>
<gene>
    <name evidence="18" type="primary">TIMM8B</name>
</gene>
<keyword evidence="8" id="KW-0811">Translocation</keyword>
<evidence type="ECO:0000256" key="5">
    <source>
        <dbReference type="ARBA" id="ARBA00022792"/>
    </source>
</evidence>
<organism evidence="18 19">
    <name type="scientific">Equus asinus</name>
    <name type="common">Donkey</name>
    <name type="synonym">Equus africanus asinus</name>
    <dbReference type="NCBI Taxonomy" id="9793"/>
    <lineage>
        <taxon>Eukaryota</taxon>
        <taxon>Metazoa</taxon>
        <taxon>Chordata</taxon>
        <taxon>Craniata</taxon>
        <taxon>Vertebrata</taxon>
        <taxon>Euteleostomi</taxon>
        <taxon>Mammalia</taxon>
        <taxon>Eutheria</taxon>
        <taxon>Laurasiatheria</taxon>
        <taxon>Perissodactyla</taxon>
        <taxon>Equidae</taxon>
        <taxon>Equus</taxon>
    </lineage>
</organism>
<sequence length="233" mass="25501">SSGDTRSGEHLGQEARVVTAVVSAGARAAKGKEEGFPAQEVSPPCRRILSACPSPAGGWAKNLQPLRFLTSASLGTAEDTQPPENRHLAPEGSRSSSNPEAVIRQLPPHNGERKQRKGKHSVNRKSGVRARARCACAYAFDGRLRSPTRRMADLREADEAELQRLVAAEQQKAQFTAQVHHFMELCWDKCVEKPGNRLDSRTENCLSSCVDRFIDTTLTITSRFAQIVQKGGQ</sequence>
<dbReference type="GO" id="GO:0046872">
    <property type="term" value="F:metal ion binding"/>
    <property type="evidence" value="ECO:0007669"/>
    <property type="project" value="UniProtKB-KW"/>
</dbReference>
<dbReference type="GeneTree" id="ENSGT00940000155479"/>
<dbReference type="Gene3D" id="1.10.287.810">
    <property type="entry name" value="Mitochondrial import inner membrane translocase subunit tim13 like domains"/>
    <property type="match status" value="1"/>
</dbReference>
<evidence type="ECO:0000259" key="17">
    <source>
        <dbReference type="Pfam" id="PF02953"/>
    </source>
</evidence>
<evidence type="ECO:0000256" key="14">
    <source>
        <dbReference type="ARBA" id="ARBA00064226"/>
    </source>
</evidence>
<keyword evidence="4" id="KW-0479">Metal-binding</keyword>
<comment type="similarity">
    <text evidence="2">Belongs to the small Tim family.</text>
</comment>
<evidence type="ECO:0000256" key="10">
    <source>
        <dbReference type="ARBA" id="ARBA00023136"/>
    </source>
</evidence>
<evidence type="ECO:0000256" key="15">
    <source>
        <dbReference type="ARBA" id="ARBA00068848"/>
    </source>
</evidence>
<evidence type="ECO:0000256" key="13">
    <source>
        <dbReference type="ARBA" id="ARBA00058391"/>
    </source>
</evidence>
<reference evidence="18" key="3">
    <citation type="submission" date="2025-09" db="UniProtKB">
        <authorList>
            <consortium name="Ensembl"/>
        </authorList>
    </citation>
    <scope>IDENTIFICATION</scope>
</reference>
<evidence type="ECO:0000256" key="4">
    <source>
        <dbReference type="ARBA" id="ARBA00022723"/>
    </source>
</evidence>
<dbReference type="SUPFAM" id="SSF144122">
    <property type="entry name" value="Tim10-like"/>
    <property type="match status" value="1"/>
</dbReference>
<dbReference type="GO" id="GO:0005743">
    <property type="term" value="C:mitochondrial inner membrane"/>
    <property type="evidence" value="ECO:0007669"/>
    <property type="project" value="UniProtKB-SubCell"/>
</dbReference>
<proteinExistence type="inferred from homology"/>
<evidence type="ECO:0000256" key="11">
    <source>
        <dbReference type="ARBA" id="ARBA00023157"/>
    </source>
</evidence>
<evidence type="ECO:0000313" key="19">
    <source>
        <dbReference type="Proteomes" id="UP000694387"/>
    </source>
</evidence>
<keyword evidence="3" id="KW-0813">Transport</keyword>
<keyword evidence="12" id="KW-0143">Chaperone</keyword>
<evidence type="ECO:0000256" key="8">
    <source>
        <dbReference type="ARBA" id="ARBA00023010"/>
    </source>
</evidence>
<keyword evidence="7" id="KW-0653">Protein transport</keyword>
<dbReference type="FunFam" id="1.10.287.810:FF:000005">
    <property type="entry name" value="Mitochondrial import inner membrane translocase subunit Tim8 B"/>
    <property type="match status" value="1"/>
</dbReference>
<evidence type="ECO:0000256" key="6">
    <source>
        <dbReference type="ARBA" id="ARBA00022833"/>
    </source>
</evidence>
<feature type="compositionally biased region" description="Basic residues" evidence="16">
    <location>
        <begin position="114"/>
        <end position="126"/>
    </location>
</feature>
<evidence type="ECO:0000256" key="2">
    <source>
        <dbReference type="ARBA" id="ARBA00006720"/>
    </source>
</evidence>
<feature type="domain" description="Tim10-like" evidence="17">
    <location>
        <begin position="166"/>
        <end position="226"/>
    </location>
</feature>
<evidence type="ECO:0000256" key="7">
    <source>
        <dbReference type="ARBA" id="ARBA00022927"/>
    </source>
</evidence>
<protein>
    <recommendedName>
        <fullName evidence="15">Mitochondrial import inner membrane translocase subunit Tim8 B</fullName>
    </recommendedName>
</protein>
<evidence type="ECO:0000256" key="3">
    <source>
        <dbReference type="ARBA" id="ARBA00022448"/>
    </source>
</evidence>
<evidence type="ECO:0000313" key="18">
    <source>
        <dbReference type="Ensembl" id="ENSEASP00005048551.1"/>
    </source>
</evidence>
<feature type="region of interest" description="Disordered" evidence="16">
    <location>
        <begin position="75"/>
        <end position="126"/>
    </location>
</feature>
<keyword evidence="19" id="KW-1185">Reference proteome</keyword>
<evidence type="ECO:0000256" key="9">
    <source>
        <dbReference type="ARBA" id="ARBA00023128"/>
    </source>
</evidence>
<dbReference type="Pfam" id="PF02953">
    <property type="entry name" value="zf-Tim10_DDP"/>
    <property type="match status" value="1"/>
</dbReference>
<evidence type="ECO:0000256" key="16">
    <source>
        <dbReference type="SAM" id="MobiDB-lite"/>
    </source>
</evidence>
<evidence type="ECO:0000256" key="1">
    <source>
        <dbReference type="ARBA" id="ARBA00004137"/>
    </source>
</evidence>
<keyword evidence="11" id="KW-1015">Disulfide bond</keyword>
<comment type="subunit">
    <text evidence="14">Heterohexamer; possibly composed of 3 copies of TIMM8B and 3 copies of TIMM13, named soluble 70 kDa complex. Associates with the TIM22 complex, whose core is composed of TIMM22.</text>
</comment>
<comment type="subcellular location">
    <subcellularLocation>
        <location evidence="1">Mitochondrion inner membrane</location>
        <topology evidence="1">Peripheral membrane protein</topology>
        <orientation evidence="1">Intermembrane side</orientation>
    </subcellularLocation>
</comment>
<reference evidence="18" key="2">
    <citation type="submission" date="2025-08" db="UniProtKB">
        <authorList>
            <consortium name="Ensembl"/>
        </authorList>
    </citation>
    <scope>IDENTIFICATION</scope>
</reference>
<reference evidence="18 19" key="1">
    <citation type="journal article" date="2020" name="Nat. Commun.">
        <title>Donkey genomes provide new insights into domestication and selection for coat color.</title>
        <authorList>
            <person name="Wang"/>
            <person name="C."/>
            <person name="Li"/>
            <person name="H."/>
            <person name="Guo"/>
            <person name="Y."/>
            <person name="Huang"/>
            <person name="J."/>
            <person name="Sun"/>
            <person name="Y."/>
            <person name="Min"/>
            <person name="J."/>
            <person name="Wang"/>
            <person name="J."/>
            <person name="Fang"/>
            <person name="X."/>
            <person name="Zhao"/>
            <person name="Z."/>
            <person name="Wang"/>
            <person name="S."/>
            <person name="Zhang"/>
            <person name="Y."/>
            <person name="Liu"/>
            <person name="Q."/>
            <person name="Jiang"/>
            <person name="Q."/>
            <person name="Wang"/>
            <person name="X."/>
            <person name="Guo"/>
            <person name="Y."/>
            <person name="Yang"/>
            <person name="C."/>
            <person name="Wang"/>
            <person name="Y."/>
            <person name="Tian"/>
            <person name="F."/>
            <person name="Zhuang"/>
            <person name="G."/>
            <person name="Fan"/>
            <person name="Y."/>
            <person name="Gao"/>
            <person name="Q."/>
            <person name="Li"/>
            <person name="Y."/>
            <person name="Ju"/>
            <person name="Z."/>
            <person name="Li"/>
            <person name="J."/>
            <person name="Li"/>
            <person name="R."/>
            <person name="Hou"/>
            <person name="M."/>
            <person name="Yang"/>
            <person name="G."/>
            <person name="Liu"/>
            <person name="G."/>
            <person name="Liu"/>
            <person name="W."/>
            <person name="Guo"/>
            <person name="J."/>
            <person name="Pan"/>
            <person name="S."/>
            <person name="Fan"/>
            <person name="G."/>
            <person name="Zhang"/>
            <person name="W."/>
            <person name="Zhang"/>
            <person name="R."/>
            <person name="Yu"/>
            <person name="J."/>
            <person name="Zhang"/>
            <person name="X."/>
            <person name="Yin"/>
            <person name="Q."/>
            <person name="Ji"/>
            <person name="C."/>
            <person name="Jin"/>
            <person name="Y."/>
            <person name="Yue"/>
            <person name="G."/>
            <person name="Liu"/>
            <person name="M."/>
            <person name="Xu"/>
            <person name="J."/>
            <person name="Liu"/>
            <person name="S."/>
            <person name="Jordana"/>
            <person name="J."/>
            <person name="Noce"/>
            <person name="A."/>
            <person name="Amills"/>
            <person name="M."/>
            <person name="Wu"/>
            <person name="D.D."/>
            <person name="Li"/>
            <person name="S."/>
            <person name="Zhou"/>
            <person name="X. and Zhong"/>
            <person name="J."/>
        </authorList>
    </citation>
    <scope>NUCLEOTIDE SEQUENCE [LARGE SCALE GENOMIC DNA]</scope>
</reference>
<dbReference type="GO" id="GO:0015031">
    <property type="term" value="P:protein transport"/>
    <property type="evidence" value="ECO:0007669"/>
    <property type="project" value="UniProtKB-KW"/>
</dbReference>